<evidence type="ECO:0000313" key="2">
    <source>
        <dbReference type="Proteomes" id="UP000619761"/>
    </source>
</evidence>
<organism evidence="1 2">
    <name type="scientific">Cellvibrio zantedeschiae</name>
    <dbReference type="NCBI Taxonomy" id="1237077"/>
    <lineage>
        <taxon>Bacteria</taxon>
        <taxon>Pseudomonadati</taxon>
        <taxon>Pseudomonadota</taxon>
        <taxon>Gammaproteobacteria</taxon>
        <taxon>Cellvibrionales</taxon>
        <taxon>Cellvibrionaceae</taxon>
        <taxon>Cellvibrio</taxon>
    </lineage>
</organism>
<dbReference type="EMBL" id="BMYZ01000002">
    <property type="protein sequence ID" value="GGY78012.1"/>
    <property type="molecule type" value="Genomic_DNA"/>
</dbReference>
<protein>
    <recommendedName>
        <fullName evidence="3">Lipoprotein</fullName>
    </recommendedName>
</protein>
<comment type="caution">
    <text evidence="1">The sequence shown here is derived from an EMBL/GenBank/DDBJ whole genome shotgun (WGS) entry which is preliminary data.</text>
</comment>
<proteinExistence type="predicted"/>
<name>A0ABQ3B4E4_9GAMM</name>
<reference evidence="2" key="1">
    <citation type="journal article" date="2019" name="Int. J. Syst. Evol. Microbiol.">
        <title>The Global Catalogue of Microorganisms (GCM) 10K type strain sequencing project: providing services to taxonomists for standard genome sequencing and annotation.</title>
        <authorList>
            <consortium name="The Broad Institute Genomics Platform"/>
            <consortium name="The Broad Institute Genome Sequencing Center for Infectious Disease"/>
            <person name="Wu L."/>
            <person name="Ma J."/>
        </authorList>
    </citation>
    <scope>NUCLEOTIDE SEQUENCE [LARGE SCALE GENOMIC DNA]</scope>
    <source>
        <strain evidence="2">KCTC 32239</strain>
    </source>
</reference>
<sequence>MLRVNKIIVVAFFFSLFVLTSCSSLSHKSLPQSELVKFQGATAVATKYKPENFEILTAGNMAVGGMLGAVLGHDGNAVVKENDIRDPAVSISAKLVEKFKTTYAMKIVESDAVAKKDDLKALVVTYPKVDYLIDVKTISWMAIYYPLDWTHYSSVYKSRLRIIDLNTSKVIAESVCLTNNTTDQNRPTYDQLIANKAAILKAFLDKDAQQCVDNFVADIF</sequence>
<evidence type="ECO:0008006" key="3">
    <source>
        <dbReference type="Google" id="ProtNLM"/>
    </source>
</evidence>
<dbReference type="PROSITE" id="PS51257">
    <property type="entry name" value="PROKAR_LIPOPROTEIN"/>
    <property type="match status" value="1"/>
</dbReference>
<accession>A0ABQ3B4E4</accession>
<dbReference type="RefSeq" id="WP_189418794.1">
    <property type="nucleotide sequence ID" value="NZ_BMYZ01000002.1"/>
</dbReference>
<evidence type="ECO:0000313" key="1">
    <source>
        <dbReference type="EMBL" id="GGY78012.1"/>
    </source>
</evidence>
<keyword evidence="2" id="KW-1185">Reference proteome</keyword>
<dbReference type="Proteomes" id="UP000619761">
    <property type="component" value="Unassembled WGS sequence"/>
</dbReference>
<gene>
    <name evidence="1" type="ORF">GCM10011613_23250</name>
</gene>